<dbReference type="PANTHER" id="PTHR45138:SF9">
    <property type="entry name" value="DIGUANYLATE CYCLASE DGCM-RELATED"/>
    <property type="match status" value="1"/>
</dbReference>
<comment type="catalytic activity">
    <reaction evidence="2">
        <text>2 GTP = 3',3'-c-di-GMP + 2 diphosphate</text>
        <dbReference type="Rhea" id="RHEA:24898"/>
        <dbReference type="ChEBI" id="CHEBI:33019"/>
        <dbReference type="ChEBI" id="CHEBI:37565"/>
        <dbReference type="ChEBI" id="CHEBI:58805"/>
        <dbReference type="EC" id="2.7.7.65"/>
    </reaction>
</comment>
<accession>A0ABQ3LAF3</accession>
<evidence type="ECO:0000259" key="4">
    <source>
        <dbReference type="PROSITE" id="PS50887"/>
    </source>
</evidence>
<sequence length="550" mass="62401">MSERLNELDEIRLKDRHGFSQQVSLLKNSVSTTTLTNDQLAHLSLLYAWDKVLSGDFNQALSILEEAAGPDNKQLLLRIQGLKVNIHILSYRYTEAFIGIEQLLKALPSLTNELTYYQVIGQVILLFNNIERYDLAQQLIEQGLKISQASDIRCRLQALGLQGIYKTSDFQHYDASFTDVNSLCEQAEETIFNLLVIRNHMFYLLEQQQYPPVLRLYTDYISQVLNTNYPILNAGFQAAAAEALLKQGDLVAADKLARAAEQSLPTDRHDPAVLASYRVLYLLAQAEGNFNNLLFYGEKRRETELAIAKEKASQQLAYQLATGESRLKEQRIQLLDKDNELLTLERNLYQQQAENRYLFLIIISGFTLLLAVLSYRGLTRSQRFRRLAEFDQLTGISNRHHFYQQANIAAKYCEQNQRPLSVVVFDLDYFKKINDTYGHAMGDWALQQVVACCRNFMRNSDIFGRVGGEEFAIVLPDCTADKAEMLAEICRDAIAAIDTSHFSSPFTLTASFGVSEAAHDGYDISALLDSADKALYKAKDNGRNQVWCSN</sequence>
<dbReference type="EMBL" id="BNAO01000010">
    <property type="protein sequence ID" value="GHG76364.1"/>
    <property type="molecule type" value="Genomic_DNA"/>
</dbReference>
<dbReference type="Pfam" id="PF00990">
    <property type="entry name" value="GGDEF"/>
    <property type="match status" value="1"/>
</dbReference>
<keyword evidence="3" id="KW-1133">Transmembrane helix</keyword>
<organism evidence="5 6">
    <name type="scientific">Alishewanella longhuensis</name>
    <dbReference type="NCBI Taxonomy" id="1091037"/>
    <lineage>
        <taxon>Bacteria</taxon>
        <taxon>Pseudomonadati</taxon>
        <taxon>Pseudomonadota</taxon>
        <taxon>Gammaproteobacteria</taxon>
        <taxon>Alteromonadales</taxon>
        <taxon>Alteromonadaceae</taxon>
        <taxon>Alishewanella</taxon>
    </lineage>
</organism>
<name>A0ABQ3LAF3_9ALTE</name>
<dbReference type="NCBIfam" id="TIGR00254">
    <property type="entry name" value="GGDEF"/>
    <property type="match status" value="1"/>
</dbReference>
<dbReference type="Gene3D" id="3.30.70.270">
    <property type="match status" value="1"/>
</dbReference>
<dbReference type="InterPro" id="IPR000160">
    <property type="entry name" value="GGDEF_dom"/>
</dbReference>
<comment type="caution">
    <text evidence="5">The sequence shown here is derived from an EMBL/GenBank/DDBJ whole genome shotgun (WGS) entry which is preliminary data.</text>
</comment>
<keyword evidence="6" id="KW-1185">Reference proteome</keyword>
<dbReference type="InterPro" id="IPR043128">
    <property type="entry name" value="Rev_trsase/Diguanyl_cyclase"/>
</dbReference>
<evidence type="ECO:0000256" key="3">
    <source>
        <dbReference type="SAM" id="Phobius"/>
    </source>
</evidence>
<keyword evidence="3" id="KW-0812">Transmembrane</keyword>
<dbReference type="PROSITE" id="PS50887">
    <property type="entry name" value="GGDEF"/>
    <property type="match status" value="1"/>
</dbReference>
<feature type="domain" description="GGDEF" evidence="4">
    <location>
        <begin position="418"/>
        <end position="550"/>
    </location>
</feature>
<dbReference type="PANTHER" id="PTHR45138">
    <property type="entry name" value="REGULATORY COMPONENTS OF SENSORY TRANSDUCTION SYSTEM"/>
    <property type="match status" value="1"/>
</dbReference>
<dbReference type="SUPFAM" id="SSF55073">
    <property type="entry name" value="Nucleotide cyclase"/>
    <property type="match status" value="1"/>
</dbReference>
<evidence type="ECO:0000313" key="6">
    <source>
        <dbReference type="Proteomes" id="UP000659697"/>
    </source>
</evidence>
<reference evidence="6" key="1">
    <citation type="journal article" date="2019" name="Int. J. Syst. Evol. Microbiol.">
        <title>The Global Catalogue of Microorganisms (GCM) 10K type strain sequencing project: providing services to taxonomists for standard genome sequencing and annotation.</title>
        <authorList>
            <consortium name="The Broad Institute Genomics Platform"/>
            <consortium name="The Broad Institute Genome Sequencing Center for Infectious Disease"/>
            <person name="Wu L."/>
            <person name="Ma J."/>
        </authorList>
    </citation>
    <scope>NUCLEOTIDE SEQUENCE [LARGE SCALE GENOMIC DNA]</scope>
    <source>
        <strain evidence="6">CGMCC 1.7003</strain>
    </source>
</reference>
<dbReference type="SMART" id="SM00267">
    <property type="entry name" value="GGDEF"/>
    <property type="match status" value="1"/>
</dbReference>
<feature type="transmembrane region" description="Helical" evidence="3">
    <location>
        <begin position="357"/>
        <end position="378"/>
    </location>
</feature>
<dbReference type="InterPro" id="IPR050469">
    <property type="entry name" value="Diguanylate_Cyclase"/>
</dbReference>
<keyword evidence="3" id="KW-0472">Membrane</keyword>
<evidence type="ECO:0000256" key="2">
    <source>
        <dbReference type="ARBA" id="ARBA00034247"/>
    </source>
</evidence>
<dbReference type="Proteomes" id="UP000659697">
    <property type="component" value="Unassembled WGS sequence"/>
</dbReference>
<dbReference type="EC" id="2.7.7.65" evidence="1"/>
<dbReference type="RefSeq" id="WP_229833607.1">
    <property type="nucleotide sequence ID" value="NZ_BNAO01000010.1"/>
</dbReference>
<protein>
    <recommendedName>
        <fullName evidence="1">diguanylate cyclase</fullName>
        <ecNumber evidence="1">2.7.7.65</ecNumber>
    </recommendedName>
</protein>
<dbReference type="InterPro" id="IPR029787">
    <property type="entry name" value="Nucleotide_cyclase"/>
</dbReference>
<evidence type="ECO:0000256" key="1">
    <source>
        <dbReference type="ARBA" id="ARBA00012528"/>
    </source>
</evidence>
<gene>
    <name evidence="5" type="ORF">GCM10010919_31170</name>
</gene>
<dbReference type="CDD" id="cd01949">
    <property type="entry name" value="GGDEF"/>
    <property type="match status" value="1"/>
</dbReference>
<proteinExistence type="predicted"/>
<evidence type="ECO:0000313" key="5">
    <source>
        <dbReference type="EMBL" id="GHG76364.1"/>
    </source>
</evidence>